<keyword evidence="5" id="KW-0997">Cell inner membrane</keyword>
<dbReference type="PANTHER" id="PTHR38831:SF1">
    <property type="entry name" value="TYPE II SECRETION SYSTEM PROTEIN K-RELATED"/>
    <property type="match status" value="1"/>
</dbReference>
<comment type="caution">
    <text evidence="12">The sequence shown here is derived from an EMBL/GenBank/DDBJ whole genome shotgun (WGS) entry which is preliminary data.</text>
</comment>
<dbReference type="Gene3D" id="3.30.1300.30">
    <property type="entry name" value="GSPII I/J protein-like"/>
    <property type="match status" value="1"/>
</dbReference>
<protein>
    <submittedName>
        <fullName evidence="12">General secretion pathway protein GspK</fullName>
    </submittedName>
</protein>
<dbReference type="EMBL" id="SHBP01000003">
    <property type="protein sequence ID" value="RZO20804.1"/>
    <property type="molecule type" value="Genomic_DNA"/>
</dbReference>
<evidence type="ECO:0000256" key="6">
    <source>
        <dbReference type="ARBA" id="ARBA00022692"/>
    </source>
</evidence>
<dbReference type="InterPro" id="IPR038072">
    <property type="entry name" value="GspK_central_sf"/>
</dbReference>
<evidence type="ECO:0000256" key="10">
    <source>
        <dbReference type="SAM" id="Phobius"/>
    </source>
</evidence>
<dbReference type="AlphaFoldDB" id="A0A520MHX1"/>
<dbReference type="GO" id="GO:0005886">
    <property type="term" value="C:plasma membrane"/>
    <property type="evidence" value="ECO:0007669"/>
    <property type="project" value="UniProtKB-SubCell"/>
</dbReference>
<name>A0A520MHX1_9GAMM</name>
<proteinExistence type="inferred from homology"/>
<evidence type="ECO:0000313" key="12">
    <source>
        <dbReference type="EMBL" id="RZO20804.1"/>
    </source>
</evidence>
<dbReference type="Proteomes" id="UP000315889">
    <property type="component" value="Unassembled WGS sequence"/>
</dbReference>
<evidence type="ECO:0000256" key="7">
    <source>
        <dbReference type="ARBA" id="ARBA00022927"/>
    </source>
</evidence>
<reference evidence="12 13" key="1">
    <citation type="submission" date="2019-02" db="EMBL/GenBank/DDBJ databases">
        <title>Prokaryotic population dynamics and viral predation in marine succession experiment using metagenomics: the confinement effect.</title>
        <authorList>
            <person name="Haro-Moreno J.M."/>
            <person name="Rodriguez-Valera F."/>
            <person name="Lopez-Perez M."/>
        </authorList>
    </citation>
    <scope>NUCLEOTIDE SEQUENCE [LARGE SCALE GENOMIC DNA]</scope>
    <source>
        <strain evidence="12">MED-G170</strain>
    </source>
</reference>
<accession>A0A520MHX1</accession>
<dbReference type="Pfam" id="PF21687">
    <property type="entry name" value="T2SSK_1st"/>
    <property type="match status" value="1"/>
</dbReference>
<feature type="domain" description="T2SS protein K first SAM-like" evidence="11">
    <location>
        <begin position="109"/>
        <end position="227"/>
    </location>
</feature>
<evidence type="ECO:0000259" key="11">
    <source>
        <dbReference type="Pfam" id="PF21687"/>
    </source>
</evidence>
<evidence type="ECO:0000313" key="13">
    <source>
        <dbReference type="Proteomes" id="UP000315889"/>
    </source>
</evidence>
<evidence type="ECO:0000256" key="9">
    <source>
        <dbReference type="ARBA" id="ARBA00023136"/>
    </source>
</evidence>
<dbReference type="SUPFAM" id="SSF158544">
    <property type="entry name" value="GspK insert domain-like"/>
    <property type="match status" value="1"/>
</dbReference>
<dbReference type="GO" id="GO:0009306">
    <property type="term" value="P:protein secretion"/>
    <property type="evidence" value="ECO:0007669"/>
    <property type="project" value="InterPro"/>
</dbReference>
<dbReference type="SUPFAM" id="SSF54523">
    <property type="entry name" value="Pili subunits"/>
    <property type="match status" value="1"/>
</dbReference>
<gene>
    <name evidence="12" type="ORF">EVB03_03585</name>
</gene>
<evidence type="ECO:0000256" key="4">
    <source>
        <dbReference type="ARBA" id="ARBA00022475"/>
    </source>
</evidence>
<sequence>MISAKAEKQQGVALLAAMILVLAVTMILANIFYRHQIEVSQAMASLHSDQALLIALSGEGWAMELLAEDPKGGQPNQSDHYGEIWAQALPLLPVEGGTLTGCISDLQSKININNFRFYGTQGQGSKRSLQADLNQLENMNIVKTWLNLLNLFEVPTSPARAATIIDWVDGDSAVTSSWGAEQPDYEGFEPPRMVLNDEISDASELADIAGYNVQEVQMLLPWISALPVTGPQNSGPMVNTPININTASNELLLALGGSFGQQFVDAVVEGRPFSDIDTFEDHVENYLGLVVIDSKGKAIEKAKQIWPQDLVSVATAHFKLYLKAEIGEAEIEVTSIMKRSGNWPSFKLDVIAREITVVPSVVPSKTDLSEIEKMLAAKDKENALDQQIDIERNIVQPACMMMEI</sequence>
<evidence type="ECO:0000256" key="8">
    <source>
        <dbReference type="ARBA" id="ARBA00022989"/>
    </source>
</evidence>
<organism evidence="12 13">
    <name type="scientific">SAR92 clade bacterium</name>
    <dbReference type="NCBI Taxonomy" id="2315479"/>
    <lineage>
        <taxon>Bacteria</taxon>
        <taxon>Pseudomonadati</taxon>
        <taxon>Pseudomonadota</taxon>
        <taxon>Gammaproteobacteria</taxon>
        <taxon>Cellvibrionales</taxon>
        <taxon>Porticoccaceae</taxon>
        <taxon>SAR92 clade</taxon>
    </lineage>
</organism>
<keyword evidence="4" id="KW-1003">Cell membrane</keyword>
<comment type="similarity">
    <text evidence="2">Belongs to the GSP K family.</text>
</comment>
<feature type="transmembrane region" description="Helical" evidence="10">
    <location>
        <begin position="12"/>
        <end position="33"/>
    </location>
</feature>
<comment type="subcellular location">
    <subcellularLocation>
        <location evidence="1">Cell inner membrane</location>
    </subcellularLocation>
</comment>
<keyword evidence="6 10" id="KW-0812">Transmembrane</keyword>
<dbReference type="InterPro" id="IPR049031">
    <property type="entry name" value="T2SSK_SAM-like_1st"/>
</dbReference>
<keyword evidence="7" id="KW-0653">Protein transport</keyword>
<evidence type="ECO:0000256" key="3">
    <source>
        <dbReference type="ARBA" id="ARBA00022448"/>
    </source>
</evidence>
<keyword evidence="8 10" id="KW-1133">Transmembrane helix</keyword>
<dbReference type="Gene3D" id="1.10.40.60">
    <property type="entry name" value="EpsJ-like"/>
    <property type="match status" value="2"/>
</dbReference>
<dbReference type="InterPro" id="IPR005628">
    <property type="entry name" value="GspK"/>
</dbReference>
<dbReference type="PANTHER" id="PTHR38831">
    <property type="entry name" value="TYPE II SECRETION SYSTEM PROTEIN K"/>
    <property type="match status" value="1"/>
</dbReference>
<evidence type="ECO:0000256" key="5">
    <source>
        <dbReference type="ARBA" id="ARBA00022519"/>
    </source>
</evidence>
<keyword evidence="9 10" id="KW-0472">Membrane</keyword>
<dbReference type="InterPro" id="IPR045584">
    <property type="entry name" value="Pilin-like"/>
</dbReference>
<evidence type="ECO:0000256" key="2">
    <source>
        <dbReference type="ARBA" id="ARBA00007246"/>
    </source>
</evidence>
<evidence type="ECO:0000256" key="1">
    <source>
        <dbReference type="ARBA" id="ARBA00004533"/>
    </source>
</evidence>
<keyword evidence="3" id="KW-0813">Transport</keyword>
<dbReference type="NCBIfam" id="NF037980">
    <property type="entry name" value="T2SS_GspK"/>
    <property type="match status" value="1"/>
</dbReference>